<keyword evidence="2 7" id="KW-0812">Transmembrane</keyword>
<evidence type="ECO:0000313" key="10">
    <source>
        <dbReference type="Proteomes" id="UP000250140"/>
    </source>
</evidence>
<comment type="similarity">
    <text evidence="5">Belongs to the SAT4 family.</text>
</comment>
<feature type="transmembrane region" description="Helical" evidence="7">
    <location>
        <begin position="196"/>
        <end position="215"/>
    </location>
</feature>
<evidence type="ECO:0000256" key="6">
    <source>
        <dbReference type="SAM" id="MobiDB-lite"/>
    </source>
</evidence>
<keyword evidence="4 7" id="KW-0472">Membrane</keyword>
<keyword evidence="10" id="KW-1185">Reference proteome</keyword>
<accession>A0A8E2F3C0</accession>
<dbReference type="Pfam" id="PF20684">
    <property type="entry name" value="Fung_rhodopsin"/>
    <property type="match status" value="1"/>
</dbReference>
<dbReference type="Proteomes" id="UP000250140">
    <property type="component" value="Unassembled WGS sequence"/>
</dbReference>
<dbReference type="OrthoDB" id="444631at2759"/>
<feature type="transmembrane region" description="Helical" evidence="7">
    <location>
        <begin position="235"/>
        <end position="257"/>
    </location>
</feature>
<evidence type="ECO:0000256" key="7">
    <source>
        <dbReference type="SAM" id="Phobius"/>
    </source>
</evidence>
<evidence type="ECO:0000256" key="3">
    <source>
        <dbReference type="ARBA" id="ARBA00022989"/>
    </source>
</evidence>
<protein>
    <recommendedName>
        <fullName evidence="8">Rhodopsin domain-containing protein</fullName>
    </recommendedName>
</protein>
<evidence type="ECO:0000256" key="1">
    <source>
        <dbReference type="ARBA" id="ARBA00004141"/>
    </source>
</evidence>
<dbReference type="EMBL" id="KV749419">
    <property type="protein sequence ID" value="OCL09525.1"/>
    <property type="molecule type" value="Genomic_DNA"/>
</dbReference>
<gene>
    <name evidence="9" type="ORF">AOQ84DRAFT_220784</name>
</gene>
<dbReference type="InterPro" id="IPR052337">
    <property type="entry name" value="SAT4-like"/>
</dbReference>
<feature type="transmembrane region" description="Helical" evidence="7">
    <location>
        <begin position="40"/>
        <end position="59"/>
    </location>
</feature>
<evidence type="ECO:0000256" key="2">
    <source>
        <dbReference type="ARBA" id="ARBA00022692"/>
    </source>
</evidence>
<evidence type="ECO:0000256" key="4">
    <source>
        <dbReference type="ARBA" id="ARBA00023136"/>
    </source>
</evidence>
<feature type="transmembrane region" description="Helical" evidence="7">
    <location>
        <begin position="79"/>
        <end position="104"/>
    </location>
</feature>
<feature type="region of interest" description="Disordered" evidence="6">
    <location>
        <begin position="279"/>
        <end position="298"/>
    </location>
</feature>
<dbReference type="PANTHER" id="PTHR33048">
    <property type="entry name" value="PTH11-LIKE INTEGRAL MEMBRANE PROTEIN (AFU_ORTHOLOGUE AFUA_5G11245)"/>
    <property type="match status" value="1"/>
</dbReference>
<dbReference type="GO" id="GO:0016020">
    <property type="term" value="C:membrane"/>
    <property type="evidence" value="ECO:0007669"/>
    <property type="project" value="UniProtKB-SubCell"/>
</dbReference>
<dbReference type="AlphaFoldDB" id="A0A8E2F3C0"/>
<sequence>MVANASALAMPDLSKIPAVPPPPGVMFDPNNPDNYKSANIIMHSIILSIMTIAVVIRLYTRTVIKKSVGVDDCLAVLSWWLTISQWSYLPAILSIKLCILLGYNRIFQIDRMTKRLIWFAIFALTVFYIICFFCDLFYCTPVQRAWNRALPGHCISYAALPWATGIFNIISDFYILIIPMPLILGLTMKLARKIRIVSIFSLGLFTCIASIMRFVVTQQSVTNPDQTYVAAKLLYWAVLEINLGIICSCATVFPAFFDASAPKSLGSLVSKLLSSRSASQANITPTESKRSYDDDEERGRGLRFLSKPSQVGLDASA</sequence>
<dbReference type="InterPro" id="IPR049326">
    <property type="entry name" value="Rhodopsin_dom_fungi"/>
</dbReference>
<proteinExistence type="inferred from homology"/>
<reference evidence="9 10" key="1">
    <citation type="journal article" date="2016" name="Nat. Commun.">
        <title>Ectomycorrhizal ecology is imprinted in the genome of the dominant symbiotic fungus Cenococcum geophilum.</title>
        <authorList>
            <consortium name="DOE Joint Genome Institute"/>
            <person name="Peter M."/>
            <person name="Kohler A."/>
            <person name="Ohm R.A."/>
            <person name="Kuo A."/>
            <person name="Krutzmann J."/>
            <person name="Morin E."/>
            <person name="Arend M."/>
            <person name="Barry K.W."/>
            <person name="Binder M."/>
            <person name="Choi C."/>
            <person name="Clum A."/>
            <person name="Copeland A."/>
            <person name="Grisel N."/>
            <person name="Haridas S."/>
            <person name="Kipfer T."/>
            <person name="LaButti K."/>
            <person name="Lindquist E."/>
            <person name="Lipzen A."/>
            <person name="Maire R."/>
            <person name="Meier B."/>
            <person name="Mihaltcheva S."/>
            <person name="Molinier V."/>
            <person name="Murat C."/>
            <person name="Poggeler S."/>
            <person name="Quandt C.A."/>
            <person name="Sperisen C."/>
            <person name="Tritt A."/>
            <person name="Tisserant E."/>
            <person name="Crous P.W."/>
            <person name="Henrissat B."/>
            <person name="Nehls U."/>
            <person name="Egli S."/>
            <person name="Spatafora J.W."/>
            <person name="Grigoriev I.V."/>
            <person name="Martin F.M."/>
        </authorList>
    </citation>
    <scope>NUCLEOTIDE SEQUENCE [LARGE SCALE GENOMIC DNA]</scope>
    <source>
        <strain evidence="9 10">CBS 207.34</strain>
    </source>
</reference>
<evidence type="ECO:0000256" key="5">
    <source>
        <dbReference type="ARBA" id="ARBA00038359"/>
    </source>
</evidence>
<name>A0A8E2F3C0_9PEZI</name>
<feature type="domain" description="Rhodopsin" evidence="8">
    <location>
        <begin position="82"/>
        <end position="253"/>
    </location>
</feature>
<keyword evidence="3 7" id="KW-1133">Transmembrane helix</keyword>
<feature type="transmembrane region" description="Helical" evidence="7">
    <location>
        <begin position="158"/>
        <end position="184"/>
    </location>
</feature>
<evidence type="ECO:0000313" key="9">
    <source>
        <dbReference type="EMBL" id="OCL09525.1"/>
    </source>
</evidence>
<feature type="transmembrane region" description="Helical" evidence="7">
    <location>
        <begin position="116"/>
        <end position="138"/>
    </location>
</feature>
<comment type="subcellular location">
    <subcellularLocation>
        <location evidence="1">Membrane</location>
        <topology evidence="1">Multi-pass membrane protein</topology>
    </subcellularLocation>
</comment>
<feature type="compositionally biased region" description="Basic and acidic residues" evidence="6">
    <location>
        <begin position="287"/>
        <end position="298"/>
    </location>
</feature>
<organism evidence="9 10">
    <name type="scientific">Glonium stellatum</name>
    <dbReference type="NCBI Taxonomy" id="574774"/>
    <lineage>
        <taxon>Eukaryota</taxon>
        <taxon>Fungi</taxon>
        <taxon>Dikarya</taxon>
        <taxon>Ascomycota</taxon>
        <taxon>Pezizomycotina</taxon>
        <taxon>Dothideomycetes</taxon>
        <taxon>Pleosporomycetidae</taxon>
        <taxon>Gloniales</taxon>
        <taxon>Gloniaceae</taxon>
        <taxon>Glonium</taxon>
    </lineage>
</organism>
<evidence type="ECO:0000259" key="8">
    <source>
        <dbReference type="Pfam" id="PF20684"/>
    </source>
</evidence>
<dbReference type="PANTHER" id="PTHR33048:SF158">
    <property type="entry name" value="MEMBRANE PROTEIN PTH11-LIKE, PUTATIVE-RELATED"/>
    <property type="match status" value="1"/>
</dbReference>